<organism evidence="2 3">
    <name type="scientific">Venturia inaequalis</name>
    <name type="common">Apple scab fungus</name>
    <dbReference type="NCBI Taxonomy" id="5025"/>
    <lineage>
        <taxon>Eukaryota</taxon>
        <taxon>Fungi</taxon>
        <taxon>Dikarya</taxon>
        <taxon>Ascomycota</taxon>
        <taxon>Pezizomycotina</taxon>
        <taxon>Dothideomycetes</taxon>
        <taxon>Pleosporomycetidae</taxon>
        <taxon>Venturiales</taxon>
        <taxon>Venturiaceae</taxon>
        <taxon>Venturia</taxon>
    </lineage>
</organism>
<gene>
    <name evidence="2" type="ORF">EG327_000562</name>
</gene>
<proteinExistence type="predicted"/>
<comment type="caution">
    <text evidence="2">The sequence shown here is derived from an EMBL/GenBank/DDBJ whole genome shotgun (WGS) entry which is preliminary data.</text>
</comment>
<sequence>MYILSPIRRLERKRIIASKMSRQETNFVLATASTPKRAKIIPEVWLELRLYGHASEFCYDMGDKRKAIQWWDQEIAVMMQIVGEDHPRYQTIVNGRNNLEKELTEAEALEEEEEPQEGGDAEKMGQI</sequence>
<feature type="region of interest" description="Disordered" evidence="1">
    <location>
        <begin position="106"/>
        <end position="127"/>
    </location>
</feature>
<keyword evidence="3" id="KW-1185">Reference proteome</keyword>
<dbReference type="EMBL" id="WNWR01001103">
    <property type="protein sequence ID" value="KAE9965360.1"/>
    <property type="molecule type" value="Genomic_DNA"/>
</dbReference>
<reference evidence="2 3" key="1">
    <citation type="submission" date="2019-07" db="EMBL/GenBank/DDBJ databases">
        <title>Venturia inaequalis Genome Resource.</title>
        <authorList>
            <person name="Lichtner F.J."/>
        </authorList>
    </citation>
    <scope>NUCLEOTIDE SEQUENCE [LARGE SCALE GENOMIC DNA]</scope>
    <source>
        <strain evidence="2 3">DMI_063113</strain>
    </source>
</reference>
<evidence type="ECO:0000256" key="1">
    <source>
        <dbReference type="SAM" id="MobiDB-lite"/>
    </source>
</evidence>
<feature type="compositionally biased region" description="Acidic residues" evidence="1">
    <location>
        <begin position="106"/>
        <end position="119"/>
    </location>
</feature>
<dbReference type="AlphaFoldDB" id="A0A8H3U8L7"/>
<dbReference type="Proteomes" id="UP000490939">
    <property type="component" value="Unassembled WGS sequence"/>
</dbReference>
<protein>
    <submittedName>
        <fullName evidence="2">Uncharacterized protein</fullName>
    </submittedName>
</protein>
<evidence type="ECO:0000313" key="3">
    <source>
        <dbReference type="Proteomes" id="UP000490939"/>
    </source>
</evidence>
<accession>A0A8H3U8L7</accession>
<name>A0A8H3U8L7_VENIN</name>
<evidence type="ECO:0000313" key="2">
    <source>
        <dbReference type="EMBL" id="KAE9965360.1"/>
    </source>
</evidence>